<proteinExistence type="predicted"/>
<evidence type="ECO:0000313" key="2">
    <source>
        <dbReference type="EMBL" id="QTH23946.1"/>
    </source>
</evidence>
<reference evidence="2" key="1">
    <citation type="submission" date="2020-07" db="EMBL/GenBank/DDBJ databases">
        <authorList>
            <person name="Camacho E."/>
        </authorList>
    </citation>
    <scope>NUCLEOTIDE SEQUENCE</scope>
    <source>
        <strain evidence="2">MPO218</strain>
    </source>
</reference>
<sequence>MAELSALAARIAVLEDEALIRRVAARYMRLCDEPLVDDSDAAFADLFTQDVVWEGVGARASQEFGRVEGRDALLAWFGSLRAPGTRHFLLNVHFLTSESIEVDGDRATGRWTMFQTALLGDEAGELRMASLRIGFRRDGSAWRIAHFRTRSLCKAPIGVDAARLLAGGLA</sequence>
<dbReference type="InterPro" id="IPR032710">
    <property type="entry name" value="NTF2-like_dom_sf"/>
</dbReference>
<dbReference type="SUPFAM" id="SSF54427">
    <property type="entry name" value="NTF2-like"/>
    <property type="match status" value="1"/>
</dbReference>
<evidence type="ECO:0000313" key="3">
    <source>
        <dbReference type="Proteomes" id="UP000664914"/>
    </source>
</evidence>
<dbReference type="CDD" id="cd00531">
    <property type="entry name" value="NTF2_like"/>
    <property type="match status" value="1"/>
</dbReference>
<dbReference type="Proteomes" id="UP000664914">
    <property type="component" value="Chromosome"/>
</dbReference>
<organism evidence="2 3">
    <name type="scientific">Rhizorhabdus wittichii</name>
    <dbReference type="NCBI Taxonomy" id="160791"/>
    <lineage>
        <taxon>Bacteria</taxon>
        <taxon>Pseudomonadati</taxon>
        <taxon>Pseudomonadota</taxon>
        <taxon>Alphaproteobacteria</taxon>
        <taxon>Sphingomonadales</taxon>
        <taxon>Sphingomonadaceae</taxon>
        <taxon>Rhizorhabdus</taxon>
    </lineage>
</organism>
<evidence type="ECO:0000259" key="1">
    <source>
        <dbReference type="Pfam" id="PF13577"/>
    </source>
</evidence>
<dbReference type="RefSeq" id="WP_029992410.1">
    <property type="nucleotide sequence ID" value="NZ_CP059319.1"/>
</dbReference>
<dbReference type="InterPro" id="IPR037401">
    <property type="entry name" value="SnoaL-like"/>
</dbReference>
<dbReference type="EMBL" id="CP059319">
    <property type="protein sequence ID" value="QTH23946.1"/>
    <property type="molecule type" value="Genomic_DNA"/>
</dbReference>
<dbReference type="Pfam" id="PF13577">
    <property type="entry name" value="SnoaL_4"/>
    <property type="match status" value="1"/>
</dbReference>
<dbReference type="Gene3D" id="3.10.450.50">
    <property type="match status" value="1"/>
</dbReference>
<reference evidence="2" key="2">
    <citation type="submission" date="2021-04" db="EMBL/GenBank/DDBJ databases">
        <title>Isolation and genomic analysis of the ibuprofen-degrading bacterium Sphingomonas strain MPO218.</title>
        <authorList>
            <person name="Aulestia M."/>
            <person name="Flores A."/>
            <person name="Mangas E.L."/>
            <person name="Perez-Pulido A.J."/>
            <person name="Santero E."/>
            <person name="Camacho E.M."/>
        </authorList>
    </citation>
    <scope>NUCLEOTIDE SEQUENCE</scope>
    <source>
        <strain evidence="2">MPO218</strain>
    </source>
</reference>
<dbReference type="AlphaFoldDB" id="A0A975D6R4"/>
<gene>
    <name evidence="2" type="ORF">HRJ34_10800</name>
</gene>
<feature type="domain" description="SnoaL-like" evidence="1">
    <location>
        <begin position="13"/>
        <end position="148"/>
    </location>
</feature>
<name>A0A975D6R4_9SPHN</name>
<protein>
    <submittedName>
        <fullName evidence="2">Nuclear transport factor 2 family protein</fullName>
    </submittedName>
</protein>
<accession>A0A975D6R4</accession>